<dbReference type="InterPro" id="IPR050624">
    <property type="entry name" value="HTH-type_Tx_Regulator"/>
</dbReference>
<feature type="domain" description="HTH tetR-type" evidence="3">
    <location>
        <begin position="8"/>
        <end position="68"/>
    </location>
</feature>
<dbReference type="OrthoDB" id="6430772at2"/>
<name>A0A1H5VR21_9FLAO</name>
<dbReference type="AlphaFoldDB" id="A0A1H5VR21"/>
<evidence type="ECO:0000259" key="3">
    <source>
        <dbReference type="PROSITE" id="PS50977"/>
    </source>
</evidence>
<dbReference type="GO" id="GO:0003677">
    <property type="term" value="F:DNA binding"/>
    <property type="evidence" value="ECO:0007669"/>
    <property type="project" value="UniProtKB-UniRule"/>
</dbReference>
<sequence>MAQLQKSIDKRTALLKATLSLVNNGGIQSASMAKVAKIANVSPATIYLFFENKQELVNQLYLDVKGSFAEAAFREQKSDDEVKKSFEKIWIAMAAFKLEHKEEASFLSQCDNTPMIDEETRQEGLKYLAPLFVLWSIGIKEGIIKDISPYLLYAFSIYPMAFLMNMDNRALCPLGENVLKEAFQVAWDSIKV</sequence>
<dbReference type="InterPro" id="IPR023772">
    <property type="entry name" value="DNA-bd_HTH_TetR-type_CS"/>
</dbReference>
<dbReference type="PROSITE" id="PS01081">
    <property type="entry name" value="HTH_TETR_1"/>
    <property type="match status" value="1"/>
</dbReference>
<keyword evidence="1 2" id="KW-0238">DNA-binding</keyword>
<evidence type="ECO:0000256" key="1">
    <source>
        <dbReference type="ARBA" id="ARBA00023125"/>
    </source>
</evidence>
<feature type="DNA-binding region" description="H-T-H motif" evidence="2">
    <location>
        <begin position="31"/>
        <end position="50"/>
    </location>
</feature>
<dbReference type="SUPFAM" id="SSF46689">
    <property type="entry name" value="Homeodomain-like"/>
    <property type="match status" value="1"/>
</dbReference>
<dbReference type="PANTHER" id="PTHR43479:SF11">
    <property type="entry name" value="ACREF_ENVCD OPERON REPRESSOR-RELATED"/>
    <property type="match status" value="1"/>
</dbReference>
<proteinExistence type="predicted"/>
<reference evidence="5" key="1">
    <citation type="submission" date="2016-10" db="EMBL/GenBank/DDBJ databases">
        <authorList>
            <person name="Varghese N."/>
            <person name="Submissions S."/>
        </authorList>
    </citation>
    <scope>NUCLEOTIDE SEQUENCE [LARGE SCALE GENOMIC DNA]</scope>
    <source>
        <strain evidence="5">CGMCC 1.9230</strain>
    </source>
</reference>
<dbReference type="RefSeq" id="WP_103999385.1">
    <property type="nucleotide sequence ID" value="NZ_FNVP01000003.1"/>
</dbReference>
<dbReference type="InterPro" id="IPR001647">
    <property type="entry name" value="HTH_TetR"/>
</dbReference>
<keyword evidence="5" id="KW-1185">Reference proteome</keyword>
<dbReference type="PRINTS" id="PR00455">
    <property type="entry name" value="HTHTETR"/>
</dbReference>
<dbReference type="Pfam" id="PF22604">
    <property type="entry name" value="TetR_HI_0893_C"/>
    <property type="match status" value="1"/>
</dbReference>
<dbReference type="Gene3D" id="1.10.357.10">
    <property type="entry name" value="Tetracycline Repressor, domain 2"/>
    <property type="match status" value="1"/>
</dbReference>
<protein>
    <submittedName>
        <fullName evidence="4">Transcriptional regulator, TetR family</fullName>
    </submittedName>
</protein>
<dbReference type="PROSITE" id="PS50977">
    <property type="entry name" value="HTH_TETR_2"/>
    <property type="match status" value="1"/>
</dbReference>
<evidence type="ECO:0000313" key="4">
    <source>
        <dbReference type="EMBL" id="SEF89674.1"/>
    </source>
</evidence>
<dbReference type="EMBL" id="FNVP01000003">
    <property type="protein sequence ID" value="SEF89674.1"/>
    <property type="molecule type" value="Genomic_DNA"/>
</dbReference>
<accession>A0A1H5VR21</accession>
<dbReference type="Pfam" id="PF00440">
    <property type="entry name" value="TetR_N"/>
    <property type="match status" value="1"/>
</dbReference>
<evidence type="ECO:0000313" key="5">
    <source>
        <dbReference type="Proteomes" id="UP000236737"/>
    </source>
</evidence>
<organism evidence="4 5">
    <name type="scientific">Flavobacterium urumqiense</name>
    <dbReference type="NCBI Taxonomy" id="935224"/>
    <lineage>
        <taxon>Bacteria</taxon>
        <taxon>Pseudomonadati</taxon>
        <taxon>Bacteroidota</taxon>
        <taxon>Flavobacteriia</taxon>
        <taxon>Flavobacteriales</taxon>
        <taxon>Flavobacteriaceae</taxon>
        <taxon>Flavobacterium</taxon>
    </lineage>
</organism>
<dbReference type="InterPro" id="IPR054422">
    <property type="entry name" value="TetR-like_HI_0893_C"/>
</dbReference>
<gene>
    <name evidence="4" type="ORF">SAMN04488130_103321</name>
</gene>
<dbReference type="PANTHER" id="PTHR43479">
    <property type="entry name" value="ACREF/ENVCD OPERON REPRESSOR-RELATED"/>
    <property type="match status" value="1"/>
</dbReference>
<dbReference type="Proteomes" id="UP000236737">
    <property type="component" value="Unassembled WGS sequence"/>
</dbReference>
<dbReference type="InterPro" id="IPR009057">
    <property type="entry name" value="Homeodomain-like_sf"/>
</dbReference>
<evidence type="ECO:0000256" key="2">
    <source>
        <dbReference type="PROSITE-ProRule" id="PRU00335"/>
    </source>
</evidence>